<feature type="compositionally biased region" description="Polar residues" evidence="1">
    <location>
        <begin position="353"/>
        <end position="366"/>
    </location>
</feature>
<feature type="compositionally biased region" description="Basic and acidic residues" evidence="1">
    <location>
        <begin position="420"/>
        <end position="451"/>
    </location>
</feature>
<gene>
    <name evidence="2" type="ORF">F5Z01DRAFT_645359</name>
</gene>
<feature type="compositionally biased region" description="Basic residues" evidence="1">
    <location>
        <begin position="1006"/>
        <end position="1016"/>
    </location>
</feature>
<dbReference type="OrthoDB" id="4115400at2759"/>
<feature type="compositionally biased region" description="Basic and acidic residues" evidence="1">
    <location>
        <begin position="856"/>
        <end position="872"/>
    </location>
</feature>
<name>A0A9P8CVH4_9HYPO</name>
<evidence type="ECO:0000313" key="3">
    <source>
        <dbReference type="Proteomes" id="UP000887229"/>
    </source>
</evidence>
<feature type="compositionally biased region" description="Basic and acidic residues" evidence="1">
    <location>
        <begin position="1231"/>
        <end position="1240"/>
    </location>
</feature>
<dbReference type="AlphaFoldDB" id="A0A9P8CVH4"/>
<sequence>MSNSHQGEQGRRHSSVNSTASAIMAEKQEGHYLTKEECAPKQDPFQHEPAKLIVSREKPHNWMIQDRAEREGVLLDAQGELIPDTARQSQSASQSPTLRRQSRSSASFSRASAEIGEPNSPSKGGHTLRRKPRVNYALEAEQMEDGPMVPNSTSSSRLKSRDNHSEVENFRLKQQQHGALVKQEFKHEPEKHTCSDLCEPKKGQPQRISCKGAISMLSMPSEPIERYEIYGDTYRELHGNRRLFSEYRPYIINCQKLIKPASGGCFYVTWFGIEDQKLTSMDWNQRSTLLRLAVEPTITKGFCDADVPPWALGRMSRREELPGLQWKSIEPREYGFPWGEIDALPQNHPVEPGSTSESATKTSTPTPIDPELAEPSGNGSRAATPNSTNTSINAEQRPAAAQERDQKLLGSKGSSPSHSRPNEQKSVEEAGGGEHKPQAESEHRTKQESPDAKLVSPQPSEIPRVPSSSDSALSTDLSDEHIRSQLGSLRWCAEQPRPPSPWGHLTPYVWGEYSVYPEQKPRPQEEDAASDEQSPEEKESGKDSGIDLDAVADDMIDAQGPPTELATPALNTPTRGSPVLDAGELTSFNSPVIAADEVDSNDTSESQEASVAKLKHYKLRKIQDVDVFLSAAEDYQDKSNEELLALAYALTDCMNTWQEEYAEEQRRVDDCENAERRRLADNKYETRTKDLGQEGINWEEPDFQVKGYKAKAKEAVVTETRYLQAQDRIMASAYGFEYDPHPSKIGKQNPEMQQAGFSTRGRSLRNQPKPTVKATETEGVTGKRQRKPVQLFEPAAHDASRAATPVPTSGRGRRRKNADADIVDGGEPSSSFNGGNNSDAETPGTGRRKRAARTRVRNDDADSMIQDERYEALKPAAARRNRGKVTIRADHQPSVRVSKADGRFLITFRLPQSDKHRRPSLPLSDNGESRPSTADSAATVESSYSFRPNRQKRFRAALEDNPESATAPPRKRVRKAGPDVGDRDEYMETVIPLPAPDLSQQSHAPKAPKIKVRRGSKGPSPETRTGTPTSQPTTEGGDDSSKEYRAMTKSEKMSASMKNRWANGNMAGAVEKRKATLAAKKLQQAAAEQRVGPLAPKPKGKPAKKMDQVPLPGENPAFMHSRPVSQPPPPAHQHHEMHQPMHHQLPPPPQQQQQQQHHHHQPLPPQQYAVQPPPHHVQQAIPPHYPPEYAPGHQLGHHQHAVHGRPTHAPPPGMHPAQAQQSLPPGYRPFGHHEYAPYRG</sequence>
<feature type="compositionally biased region" description="Low complexity" evidence="1">
    <location>
        <begin position="467"/>
        <end position="476"/>
    </location>
</feature>
<feature type="compositionally biased region" description="Polar residues" evidence="1">
    <location>
        <begin position="86"/>
        <end position="98"/>
    </location>
</feature>
<reference evidence="2" key="1">
    <citation type="journal article" date="2021" name="IMA Fungus">
        <title>Genomic characterization of three marine fungi, including Emericellopsis atlantica sp. nov. with signatures of a generalist lifestyle and marine biomass degradation.</title>
        <authorList>
            <person name="Hagestad O.C."/>
            <person name="Hou L."/>
            <person name="Andersen J.H."/>
            <person name="Hansen E.H."/>
            <person name="Altermark B."/>
            <person name="Li C."/>
            <person name="Kuhnert E."/>
            <person name="Cox R.J."/>
            <person name="Crous P.W."/>
            <person name="Spatafora J.W."/>
            <person name="Lail K."/>
            <person name="Amirebrahimi M."/>
            <person name="Lipzen A."/>
            <person name="Pangilinan J."/>
            <person name="Andreopoulos W."/>
            <person name="Hayes R.D."/>
            <person name="Ng V."/>
            <person name="Grigoriev I.V."/>
            <person name="Jackson S.A."/>
            <person name="Sutton T.D.S."/>
            <person name="Dobson A.D.W."/>
            <person name="Rama T."/>
        </authorList>
    </citation>
    <scope>NUCLEOTIDE SEQUENCE</scope>
    <source>
        <strain evidence="2">TS7</strain>
    </source>
</reference>
<feature type="compositionally biased region" description="Basic and acidic residues" evidence="1">
    <location>
        <begin position="976"/>
        <end position="986"/>
    </location>
</feature>
<protein>
    <submittedName>
        <fullName evidence="2">Uncharacterized protein</fullName>
    </submittedName>
</protein>
<feature type="compositionally biased region" description="Polar residues" evidence="1">
    <location>
        <begin position="929"/>
        <end position="948"/>
    </location>
</feature>
<feature type="compositionally biased region" description="Basic and acidic residues" evidence="1">
    <location>
        <begin position="26"/>
        <end position="50"/>
    </location>
</feature>
<evidence type="ECO:0000256" key="1">
    <source>
        <dbReference type="SAM" id="MobiDB-lite"/>
    </source>
</evidence>
<keyword evidence="3" id="KW-1185">Reference proteome</keyword>
<dbReference type="GeneID" id="70293736"/>
<organism evidence="2 3">
    <name type="scientific">Emericellopsis atlantica</name>
    <dbReference type="NCBI Taxonomy" id="2614577"/>
    <lineage>
        <taxon>Eukaryota</taxon>
        <taxon>Fungi</taxon>
        <taxon>Dikarya</taxon>
        <taxon>Ascomycota</taxon>
        <taxon>Pezizomycotina</taxon>
        <taxon>Sordariomycetes</taxon>
        <taxon>Hypocreomycetidae</taxon>
        <taxon>Hypocreales</taxon>
        <taxon>Bionectriaceae</taxon>
        <taxon>Emericellopsis</taxon>
    </lineage>
</organism>
<proteinExistence type="predicted"/>
<feature type="compositionally biased region" description="Basic and acidic residues" evidence="1">
    <location>
        <begin position="535"/>
        <end position="545"/>
    </location>
</feature>
<comment type="caution">
    <text evidence="2">The sequence shown here is derived from an EMBL/GenBank/DDBJ whole genome shotgun (WGS) entry which is preliminary data.</text>
</comment>
<feature type="region of interest" description="Disordered" evidence="1">
    <location>
        <begin position="75"/>
        <end position="163"/>
    </location>
</feature>
<feature type="compositionally biased region" description="Basic residues" evidence="1">
    <location>
        <begin position="846"/>
        <end position="855"/>
    </location>
</feature>
<feature type="region of interest" description="Disordered" evidence="1">
    <location>
        <begin position="516"/>
        <end position="584"/>
    </location>
</feature>
<feature type="region of interest" description="Disordered" evidence="1">
    <location>
        <begin position="740"/>
        <end position="894"/>
    </location>
</feature>
<feature type="compositionally biased region" description="Polar residues" evidence="1">
    <location>
        <begin position="828"/>
        <end position="840"/>
    </location>
</feature>
<dbReference type="Proteomes" id="UP000887229">
    <property type="component" value="Unassembled WGS sequence"/>
</dbReference>
<feature type="compositionally biased region" description="Polar residues" evidence="1">
    <location>
        <begin position="377"/>
        <end position="394"/>
    </location>
</feature>
<accession>A0A9P8CVH4</accession>
<feature type="region of interest" description="Disordered" evidence="1">
    <location>
        <begin position="910"/>
        <end position="1240"/>
    </location>
</feature>
<feature type="compositionally biased region" description="Low complexity" evidence="1">
    <location>
        <begin position="103"/>
        <end position="113"/>
    </location>
</feature>
<feature type="region of interest" description="Disordered" evidence="1">
    <location>
        <begin position="1"/>
        <end position="50"/>
    </location>
</feature>
<dbReference type="RefSeq" id="XP_046122105.1">
    <property type="nucleotide sequence ID" value="XM_046262833.1"/>
</dbReference>
<feature type="compositionally biased region" description="Basic residues" evidence="1">
    <location>
        <begin position="1195"/>
        <end position="1206"/>
    </location>
</feature>
<evidence type="ECO:0000313" key="2">
    <source>
        <dbReference type="EMBL" id="KAG9258181.1"/>
    </source>
</evidence>
<dbReference type="EMBL" id="MU251244">
    <property type="protein sequence ID" value="KAG9258181.1"/>
    <property type="molecule type" value="Genomic_DNA"/>
</dbReference>
<feature type="region of interest" description="Disordered" evidence="1">
    <location>
        <begin position="340"/>
        <end position="480"/>
    </location>
</feature>
<feature type="compositionally biased region" description="Low complexity" evidence="1">
    <location>
        <begin position="1076"/>
        <end position="1094"/>
    </location>
</feature>
<feature type="compositionally biased region" description="Polar residues" evidence="1">
    <location>
        <begin position="750"/>
        <end position="769"/>
    </location>
</feature>
<feature type="compositionally biased region" description="Basic and acidic residues" evidence="1">
    <location>
        <begin position="1039"/>
        <end position="1052"/>
    </location>
</feature>
<feature type="compositionally biased region" description="Low complexity" evidence="1">
    <location>
        <begin position="1022"/>
        <end position="1035"/>
    </location>
</feature>